<dbReference type="RefSeq" id="WP_139793499.1">
    <property type="nucleotide sequence ID" value="NZ_FWWY01000001.1"/>
</dbReference>
<dbReference type="SUPFAM" id="SSF110296">
    <property type="entry name" value="Oligoxyloglucan reducing end-specific cellobiohydrolase"/>
    <property type="match status" value="1"/>
</dbReference>
<dbReference type="Gene3D" id="2.130.10.10">
    <property type="entry name" value="YVTN repeat-like/Quinoprotein amine dehydrogenase"/>
    <property type="match status" value="1"/>
</dbReference>
<organism evidence="1 2">
    <name type="scientific">Sulfobacillus thermosulfidooxidans (strain DSM 9293 / VKM B-1269 / AT-1)</name>
    <dbReference type="NCBI Taxonomy" id="929705"/>
    <lineage>
        <taxon>Bacteria</taxon>
        <taxon>Bacillati</taxon>
        <taxon>Bacillota</taxon>
        <taxon>Clostridia</taxon>
        <taxon>Eubacteriales</taxon>
        <taxon>Clostridiales Family XVII. Incertae Sedis</taxon>
        <taxon>Sulfobacillus</taxon>
    </lineage>
</organism>
<dbReference type="Proteomes" id="UP000192660">
    <property type="component" value="Unassembled WGS sequence"/>
</dbReference>
<sequence>MQRRHRQFGWIGLCIALSGCGFSGSGHLAANSTYGPVKLIPSHRVLSPTQQSKPRMRQHSWRGTTFVIPRAWSLQTGLSSPVKRIYQGKSGEVILTSSPPSSLAAWFPINSENMASPYQLKTPVTYLGSRVSESKEIMTQQGDLLTLTVILKNSDRGLTKRIINSWHTRSLATPTDSVMHLMKTPQSVLAKVGHHEWFLAAGSIATDNEMFYLFHSSDNGRRWTLEKMSQWTTTQTSFLAFPNQTGNASMLFTNSQTGFIAELSAVFPELFVYQTHDGGRIWSQQKIPLPPSFWSGHQSPIIHFSTTQSGQIFVPLSSSHLEAVYVTRDGGEHWQFSHLAPISLYLSSHQLIGQALHEVAKRTTLPLWGPRQIPLPSSITVSATTYVNAQGTGYHVTLWPTQQSYPINSPEILQDHLAKVPLIMWSLDQYPIEPPQAIIPLLIKHNDFWRTPEGQPKQISLFTGLRGYVYSSSAPTFTGESQQDADFPILIWHEGEWTIEIVGFHQALIGPVINPLILYLHTHFLPAFPGLMVVQNQGQGHIETQLDWLDDSILIRLKNHSAGSQNPVATAKMAVLWHHYS</sequence>
<dbReference type="EMBL" id="FWWY01000001">
    <property type="protein sequence ID" value="SMC04241.1"/>
    <property type="molecule type" value="Genomic_DNA"/>
</dbReference>
<protein>
    <submittedName>
        <fullName evidence="1">Uncharacterized protein</fullName>
    </submittedName>
</protein>
<keyword evidence="2" id="KW-1185">Reference proteome</keyword>
<name>A0A1W1WD50_SULTA</name>
<dbReference type="AlphaFoldDB" id="A0A1W1WD50"/>
<evidence type="ECO:0000313" key="1">
    <source>
        <dbReference type="EMBL" id="SMC04241.1"/>
    </source>
</evidence>
<proteinExistence type="predicted"/>
<dbReference type="PROSITE" id="PS51257">
    <property type="entry name" value="PROKAR_LIPOPROTEIN"/>
    <property type="match status" value="1"/>
</dbReference>
<dbReference type="InterPro" id="IPR015943">
    <property type="entry name" value="WD40/YVTN_repeat-like_dom_sf"/>
</dbReference>
<accession>A0A1W1WD50</accession>
<dbReference type="OrthoDB" id="501835at2"/>
<gene>
    <name evidence="1" type="ORF">SAMN00768000_1541</name>
</gene>
<reference evidence="2" key="1">
    <citation type="submission" date="2017-04" db="EMBL/GenBank/DDBJ databases">
        <authorList>
            <person name="Varghese N."/>
            <person name="Submissions S."/>
        </authorList>
    </citation>
    <scope>NUCLEOTIDE SEQUENCE [LARGE SCALE GENOMIC DNA]</scope>
    <source>
        <strain evidence="2">DSM 9293</strain>
    </source>
</reference>
<evidence type="ECO:0000313" key="2">
    <source>
        <dbReference type="Proteomes" id="UP000192660"/>
    </source>
</evidence>